<keyword evidence="5" id="KW-0472">Membrane</keyword>
<dbReference type="SUPFAM" id="SSF111369">
    <property type="entry name" value="HlyD-like secretion proteins"/>
    <property type="match status" value="2"/>
</dbReference>
<comment type="subcellular location">
    <subcellularLocation>
        <location evidence="1">Cell envelope</location>
    </subcellularLocation>
</comment>
<evidence type="ECO:0000259" key="6">
    <source>
        <dbReference type="Pfam" id="PF25917"/>
    </source>
</evidence>
<name>A0A1G2URU5_9BACT</name>
<dbReference type="Pfam" id="PF25967">
    <property type="entry name" value="RND-MFP_C"/>
    <property type="match status" value="1"/>
</dbReference>
<evidence type="ECO:0000313" key="8">
    <source>
        <dbReference type="EMBL" id="OHB12103.1"/>
    </source>
</evidence>
<keyword evidence="5" id="KW-1133">Transmembrane helix</keyword>
<dbReference type="InterPro" id="IPR050465">
    <property type="entry name" value="UPF0194_transport"/>
</dbReference>
<dbReference type="Gene3D" id="2.40.50.100">
    <property type="match status" value="2"/>
</dbReference>
<dbReference type="PANTHER" id="PTHR32347:SF23">
    <property type="entry name" value="BLL5650 PROTEIN"/>
    <property type="match status" value="1"/>
</dbReference>
<dbReference type="Proteomes" id="UP000176558">
    <property type="component" value="Unassembled WGS sequence"/>
</dbReference>
<dbReference type="PRINTS" id="PR01490">
    <property type="entry name" value="RTXTOXIND"/>
</dbReference>
<evidence type="ECO:0000256" key="1">
    <source>
        <dbReference type="ARBA" id="ARBA00004196"/>
    </source>
</evidence>
<protein>
    <recommendedName>
        <fullName evidence="10">Membrane fusion protein biotin-lipoyl like domain-containing protein</fullName>
    </recommendedName>
</protein>
<dbReference type="InterPro" id="IPR058625">
    <property type="entry name" value="MdtA-like_BSH"/>
</dbReference>
<feature type="coiled-coil region" evidence="4">
    <location>
        <begin position="285"/>
        <end position="312"/>
    </location>
</feature>
<evidence type="ECO:0000256" key="4">
    <source>
        <dbReference type="SAM" id="Coils"/>
    </source>
</evidence>
<dbReference type="PANTHER" id="PTHR32347">
    <property type="entry name" value="EFFLUX SYSTEM COMPONENT YKNX-RELATED"/>
    <property type="match status" value="1"/>
</dbReference>
<feature type="domain" description="Multidrug resistance protein MdtA-like barrel-sandwich hybrid" evidence="6">
    <location>
        <begin position="76"/>
        <end position="374"/>
    </location>
</feature>
<evidence type="ECO:0000256" key="5">
    <source>
        <dbReference type="SAM" id="Phobius"/>
    </source>
</evidence>
<feature type="transmembrane region" description="Helical" evidence="5">
    <location>
        <begin position="19"/>
        <end position="37"/>
    </location>
</feature>
<evidence type="ECO:0000256" key="3">
    <source>
        <dbReference type="ARBA" id="ARBA00023054"/>
    </source>
</evidence>
<evidence type="ECO:0000259" key="7">
    <source>
        <dbReference type="Pfam" id="PF25967"/>
    </source>
</evidence>
<comment type="similarity">
    <text evidence="2">Belongs to the membrane fusion protein (MFP) (TC 8.A.1) family.</text>
</comment>
<evidence type="ECO:0000313" key="9">
    <source>
        <dbReference type="Proteomes" id="UP000176558"/>
    </source>
</evidence>
<proteinExistence type="inferred from homology"/>
<dbReference type="EMBL" id="MHWT01000022">
    <property type="protein sequence ID" value="OHB12103.1"/>
    <property type="molecule type" value="Genomic_DNA"/>
</dbReference>
<dbReference type="NCBIfam" id="TIGR01730">
    <property type="entry name" value="RND_mfp"/>
    <property type="match status" value="1"/>
</dbReference>
<evidence type="ECO:0000256" key="2">
    <source>
        <dbReference type="ARBA" id="ARBA00009477"/>
    </source>
</evidence>
<dbReference type="Pfam" id="PF25917">
    <property type="entry name" value="BSH_RND"/>
    <property type="match status" value="1"/>
</dbReference>
<dbReference type="Gene3D" id="2.40.30.170">
    <property type="match status" value="1"/>
</dbReference>
<dbReference type="InterPro" id="IPR006143">
    <property type="entry name" value="RND_pump_MFP"/>
</dbReference>
<gene>
    <name evidence="8" type="ORF">A3G99_01230</name>
</gene>
<comment type="caution">
    <text evidence="8">The sequence shown here is derived from an EMBL/GenBank/DDBJ whole genome shotgun (WGS) entry which is preliminary data.</text>
</comment>
<keyword evidence="5" id="KW-0812">Transmembrane</keyword>
<feature type="domain" description="Multidrug resistance protein MdtA-like C-terminal permuted SH3" evidence="7">
    <location>
        <begin position="468"/>
        <end position="526"/>
    </location>
</feature>
<dbReference type="InterPro" id="IPR058627">
    <property type="entry name" value="MdtA-like_C"/>
</dbReference>
<organism evidence="8 9">
    <name type="scientific">Candidatus Zambryskibacteria bacterium RIFCSPLOWO2_12_FULL_39_23</name>
    <dbReference type="NCBI Taxonomy" id="1802776"/>
    <lineage>
        <taxon>Bacteria</taxon>
        <taxon>Candidatus Zambryskiibacteriota</taxon>
    </lineage>
</organism>
<dbReference type="GO" id="GO:0022857">
    <property type="term" value="F:transmembrane transporter activity"/>
    <property type="evidence" value="ECO:0007669"/>
    <property type="project" value="InterPro"/>
</dbReference>
<dbReference type="GO" id="GO:0030313">
    <property type="term" value="C:cell envelope"/>
    <property type="evidence" value="ECO:0007669"/>
    <property type="project" value="UniProtKB-SubCell"/>
</dbReference>
<accession>A0A1G2URU5</accession>
<reference evidence="8 9" key="1">
    <citation type="journal article" date="2016" name="Nat. Commun.">
        <title>Thousands of microbial genomes shed light on interconnected biogeochemical processes in an aquifer system.</title>
        <authorList>
            <person name="Anantharaman K."/>
            <person name="Brown C.T."/>
            <person name="Hug L.A."/>
            <person name="Sharon I."/>
            <person name="Castelle C.J."/>
            <person name="Probst A.J."/>
            <person name="Thomas B.C."/>
            <person name="Singh A."/>
            <person name="Wilkins M.J."/>
            <person name="Karaoz U."/>
            <person name="Brodie E.L."/>
            <person name="Williams K.H."/>
            <person name="Hubbard S.S."/>
            <person name="Banfield J.F."/>
        </authorList>
    </citation>
    <scope>NUCLEOTIDE SEQUENCE [LARGE SCALE GENOMIC DNA]</scope>
</reference>
<sequence>MHYSTVLVRLKKFFTKKKIIWAVILLIVLFSIWFFFLRNSSNDSIQTAKVVRQDVKKTVLTTGQVVSSIDLALSFQTSGFVRRINVKEGDIVKAGQTLAVLDKGGALASLESAKGALAQAEANYQKILAGATFEDIAVTQASVNYYSTSLENAKQDLENELPDAYNNANTAILSYTNILFSNPQTLPQFSIIGTIQTNSQAISDINSNRTEINNILKTWQSDVLTLNESNIEAITDSSIQNLSTISNYLTNLLLILTAYTQITSGGSQTTVTTYASGVATAKSTVDTAKASITNLKQAKKSAEANLVSAEASMALKKAPARPEDISIALAQVLSAQGQVHTAETILNNTVIYAPISGTITEVNIKLGELATAGAEVLKLLNVAELHTEAQVSEADIASIVIGQTIDNTFDALGPDKHFQGKVLTVNPASTVVSGVINYKVTGSLENITLIKPGMTANMTVLVTEKKEVLIVPTSAVINKNGKKFVRVIDDPKEKTYHEVEVSTNLEADGGLVEIISGLTAGEEIVTYIK</sequence>
<dbReference type="AlphaFoldDB" id="A0A1G2URU5"/>
<dbReference type="Gene3D" id="2.40.420.20">
    <property type="match status" value="1"/>
</dbReference>
<evidence type="ECO:0008006" key="10">
    <source>
        <dbReference type="Google" id="ProtNLM"/>
    </source>
</evidence>
<keyword evidence="3 4" id="KW-0175">Coiled coil</keyword>
<dbReference type="GO" id="GO:0016020">
    <property type="term" value="C:membrane"/>
    <property type="evidence" value="ECO:0007669"/>
    <property type="project" value="InterPro"/>
</dbReference>